<keyword evidence="2" id="KW-1185">Reference proteome</keyword>
<accession>A0A9P6FM13</accession>
<dbReference type="Gene3D" id="3.30.160.60">
    <property type="entry name" value="Classic Zinc Finger"/>
    <property type="match status" value="1"/>
</dbReference>
<name>A0A9P6FM13_9FUNG</name>
<dbReference type="AlphaFoldDB" id="A0A9P6FM13"/>
<evidence type="ECO:0008006" key="3">
    <source>
        <dbReference type="Google" id="ProtNLM"/>
    </source>
</evidence>
<gene>
    <name evidence="1" type="ORF">BGW38_006226</name>
</gene>
<dbReference type="EMBL" id="JAABOA010003974">
    <property type="protein sequence ID" value="KAF9578133.1"/>
    <property type="molecule type" value="Genomic_DNA"/>
</dbReference>
<comment type="caution">
    <text evidence="1">The sequence shown here is derived from an EMBL/GenBank/DDBJ whole genome shotgun (WGS) entry which is preliminary data.</text>
</comment>
<evidence type="ECO:0000313" key="1">
    <source>
        <dbReference type="EMBL" id="KAF9578133.1"/>
    </source>
</evidence>
<reference evidence="1" key="1">
    <citation type="journal article" date="2020" name="Fungal Divers.">
        <title>Resolving the Mortierellaceae phylogeny through synthesis of multi-gene phylogenetics and phylogenomics.</title>
        <authorList>
            <person name="Vandepol N."/>
            <person name="Liber J."/>
            <person name="Desiro A."/>
            <person name="Na H."/>
            <person name="Kennedy M."/>
            <person name="Barry K."/>
            <person name="Grigoriev I.V."/>
            <person name="Miller A.N."/>
            <person name="O'Donnell K."/>
            <person name="Stajich J.E."/>
            <person name="Bonito G."/>
        </authorList>
    </citation>
    <scope>NUCLEOTIDE SEQUENCE</scope>
    <source>
        <strain evidence="1">KOD1015</strain>
    </source>
</reference>
<protein>
    <recommendedName>
        <fullName evidence="3">C2H2-type domain-containing protein</fullName>
    </recommendedName>
</protein>
<sequence>MSSGLKSTKRQKCNDDPPKDVSANFGPLICVLCLSRFGSIKTHRTHYCESHDGSTERLNPLKCDSCEKSYLNRGSLRRHIQECQLSRDIIYPRLCPWCKTPNIIDIKTWSKHSYTCKSWPEVPKTDIIDWTSFDDGLLDCTKHSPSAEFIKKMLVPTSIKLPGRIQTFGFIFESGVKHLQESHGLALIEPLVKQSDSITDDDLKIALSYHKYGNLIKDVDYMLADDTDDFWHLPFKGQSEYISRRLQSCIIQSGKDIILCLKIEVYGRSQGEDPQADSNVALPGSRPFNVVNEQFLDVSQLMIGSIRWNALVTLSTVLTSGTVVVGPHNPFFKPHRHSRLWLKKGADRDLHNNLVRHTRSNFNSIISYGLHAAIHPSFNRSQSRPITLSDLWSFKANTRWSGIKIVAYIFHNLFDASEPLYKSTIQKYLNLLNDRQVKTDDGAEVSGIIGSLIGLVKIMRDSETRPVSLEFDRYLRLLADQAQSEITRLNRSLIMTEVQLTIDRLLRDTK</sequence>
<dbReference type="OrthoDB" id="2439141at2759"/>
<dbReference type="Proteomes" id="UP000780801">
    <property type="component" value="Unassembled WGS sequence"/>
</dbReference>
<evidence type="ECO:0000313" key="2">
    <source>
        <dbReference type="Proteomes" id="UP000780801"/>
    </source>
</evidence>
<organism evidence="1 2">
    <name type="scientific">Lunasporangiospora selenospora</name>
    <dbReference type="NCBI Taxonomy" id="979761"/>
    <lineage>
        <taxon>Eukaryota</taxon>
        <taxon>Fungi</taxon>
        <taxon>Fungi incertae sedis</taxon>
        <taxon>Mucoromycota</taxon>
        <taxon>Mortierellomycotina</taxon>
        <taxon>Mortierellomycetes</taxon>
        <taxon>Mortierellales</taxon>
        <taxon>Mortierellaceae</taxon>
        <taxon>Lunasporangiospora</taxon>
    </lineage>
</organism>
<proteinExistence type="predicted"/>